<evidence type="ECO:0000313" key="2">
    <source>
        <dbReference type="Proteomes" id="UP000673691"/>
    </source>
</evidence>
<dbReference type="AlphaFoldDB" id="A0A8H8DDR3"/>
<dbReference type="Proteomes" id="UP000673691">
    <property type="component" value="Unassembled WGS sequence"/>
</dbReference>
<dbReference type="OrthoDB" id="2425131at2759"/>
<protein>
    <submittedName>
        <fullName evidence="1">Uncharacterized protein</fullName>
    </submittedName>
</protein>
<dbReference type="InterPro" id="IPR052945">
    <property type="entry name" value="Mitotic_Regulator"/>
</dbReference>
<dbReference type="EMBL" id="JAEFCI010013306">
    <property type="protein sequence ID" value="KAG5455484.1"/>
    <property type="molecule type" value="Genomic_DNA"/>
</dbReference>
<dbReference type="PANTHER" id="PTHR43628">
    <property type="entry name" value="ACTIVATOR OF C KINASE PROTEIN 1-RELATED"/>
    <property type="match status" value="1"/>
</dbReference>
<dbReference type="InterPro" id="IPR011990">
    <property type="entry name" value="TPR-like_helical_dom_sf"/>
</dbReference>
<proteinExistence type="predicted"/>
<reference evidence="1 2" key="1">
    <citation type="journal article" name="Sci. Rep.">
        <title>Genome-scale phylogenetic analyses confirm Olpidium as the closest living zoosporic fungus to the non-flagellated, terrestrial fungi.</title>
        <authorList>
            <person name="Chang Y."/>
            <person name="Rochon D."/>
            <person name="Sekimoto S."/>
            <person name="Wang Y."/>
            <person name="Chovatia M."/>
            <person name="Sandor L."/>
            <person name="Salamov A."/>
            <person name="Grigoriev I.V."/>
            <person name="Stajich J.E."/>
            <person name="Spatafora J.W."/>
        </authorList>
    </citation>
    <scope>NUCLEOTIDE SEQUENCE [LARGE SCALE GENOMIC DNA]</scope>
    <source>
        <strain evidence="1">S191</strain>
    </source>
</reference>
<dbReference type="SUPFAM" id="SSF81901">
    <property type="entry name" value="HCP-like"/>
    <property type="match status" value="1"/>
</dbReference>
<sequence length="223" mass="24469">MVLRAGQRYRSGSNVPRDMVKAGEFFRKAIEKNRKHGNRKPVAHVCARCRSVKIACIFPADPNAYFYLADMHSKGDGVEKDEQQAFELLRAATTYGIPEAQHNVAVRYIEGLGCEKDNAMAISYLEMAAMQGYQPSMVSVEAQAPGVINLAKHYSEGAIVDFDEGKARHLFQSVVDREPPFSPFCVAAQDGLKHLEALKDSGAAPARSLSKKMRGGGSLCVMM</sequence>
<dbReference type="Pfam" id="PF08238">
    <property type="entry name" value="Sel1"/>
    <property type="match status" value="4"/>
</dbReference>
<keyword evidence="2" id="KW-1185">Reference proteome</keyword>
<dbReference type="PANTHER" id="PTHR43628:SF1">
    <property type="entry name" value="CHITIN SYNTHASE REGULATORY FACTOR 2-RELATED"/>
    <property type="match status" value="1"/>
</dbReference>
<dbReference type="Gene3D" id="1.25.40.10">
    <property type="entry name" value="Tetratricopeptide repeat domain"/>
    <property type="match status" value="1"/>
</dbReference>
<dbReference type="SMART" id="SM00671">
    <property type="entry name" value="SEL1"/>
    <property type="match status" value="4"/>
</dbReference>
<dbReference type="InterPro" id="IPR006597">
    <property type="entry name" value="Sel1-like"/>
</dbReference>
<gene>
    <name evidence="1" type="ORF">BJ554DRAFT_5089</name>
</gene>
<comment type="caution">
    <text evidence="1">The sequence shown here is derived from an EMBL/GenBank/DDBJ whole genome shotgun (WGS) entry which is preliminary data.</text>
</comment>
<name>A0A8H8DDR3_9FUNG</name>
<evidence type="ECO:0000313" key="1">
    <source>
        <dbReference type="EMBL" id="KAG5455484.1"/>
    </source>
</evidence>
<accession>A0A8H8DDR3</accession>
<organism evidence="1 2">
    <name type="scientific">Olpidium bornovanus</name>
    <dbReference type="NCBI Taxonomy" id="278681"/>
    <lineage>
        <taxon>Eukaryota</taxon>
        <taxon>Fungi</taxon>
        <taxon>Fungi incertae sedis</taxon>
        <taxon>Olpidiomycota</taxon>
        <taxon>Olpidiomycotina</taxon>
        <taxon>Olpidiomycetes</taxon>
        <taxon>Olpidiales</taxon>
        <taxon>Olpidiaceae</taxon>
        <taxon>Olpidium</taxon>
    </lineage>
</organism>